<comment type="caution">
    <text evidence="1">The sequence shown here is derived from an EMBL/GenBank/DDBJ whole genome shotgun (WGS) entry which is preliminary data.</text>
</comment>
<protein>
    <submittedName>
        <fullName evidence="1">Uncharacterized protein</fullName>
    </submittedName>
</protein>
<dbReference type="EMBL" id="LAZR01053636">
    <property type="protein sequence ID" value="KKK80315.1"/>
    <property type="molecule type" value="Genomic_DNA"/>
</dbReference>
<dbReference type="AlphaFoldDB" id="A0A0F8Z2M9"/>
<proteinExistence type="predicted"/>
<reference evidence="1" key="1">
    <citation type="journal article" date="2015" name="Nature">
        <title>Complex archaea that bridge the gap between prokaryotes and eukaryotes.</title>
        <authorList>
            <person name="Spang A."/>
            <person name="Saw J.H."/>
            <person name="Jorgensen S.L."/>
            <person name="Zaremba-Niedzwiedzka K."/>
            <person name="Martijn J."/>
            <person name="Lind A.E."/>
            <person name="van Eijk R."/>
            <person name="Schleper C."/>
            <person name="Guy L."/>
            <person name="Ettema T.J."/>
        </authorList>
    </citation>
    <scope>NUCLEOTIDE SEQUENCE</scope>
</reference>
<evidence type="ECO:0000313" key="1">
    <source>
        <dbReference type="EMBL" id="KKK80315.1"/>
    </source>
</evidence>
<gene>
    <name evidence="1" type="ORF">LCGC14_2824720</name>
</gene>
<name>A0A0F8Z2M9_9ZZZZ</name>
<organism evidence="1">
    <name type="scientific">marine sediment metagenome</name>
    <dbReference type="NCBI Taxonomy" id="412755"/>
    <lineage>
        <taxon>unclassified sequences</taxon>
        <taxon>metagenomes</taxon>
        <taxon>ecological metagenomes</taxon>
    </lineage>
</organism>
<sequence>MSKKTKDDSLYINNREMLAKAINKVLDCYFLHRSEGLLEAARRLEQVSKELGIIE</sequence>
<accession>A0A0F8Z2M9</accession>